<reference evidence="1" key="1">
    <citation type="journal article" date="2020" name="Stud. Mycol.">
        <title>101 Dothideomycetes genomes: a test case for predicting lifestyles and emergence of pathogens.</title>
        <authorList>
            <person name="Haridas S."/>
            <person name="Albert R."/>
            <person name="Binder M."/>
            <person name="Bloem J."/>
            <person name="Labutti K."/>
            <person name="Salamov A."/>
            <person name="Andreopoulos B."/>
            <person name="Baker S."/>
            <person name="Barry K."/>
            <person name="Bills G."/>
            <person name="Bluhm B."/>
            <person name="Cannon C."/>
            <person name="Castanera R."/>
            <person name="Culley D."/>
            <person name="Daum C."/>
            <person name="Ezra D."/>
            <person name="Gonzalez J."/>
            <person name="Henrissat B."/>
            <person name="Kuo A."/>
            <person name="Liang C."/>
            <person name="Lipzen A."/>
            <person name="Lutzoni F."/>
            <person name="Magnuson J."/>
            <person name="Mondo S."/>
            <person name="Nolan M."/>
            <person name="Ohm R."/>
            <person name="Pangilinan J."/>
            <person name="Park H.-J."/>
            <person name="Ramirez L."/>
            <person name="Alfaro M."/>
            <person name="Sun H."/>
            <person name="Tritt A."/>
            <person name="Yoshinaga Y."/>
            <person name="Zwiers L.-H."/>
            <person name="Turgeon B."/>
            <person name="Goodwin S."/>
            <person name="Spatafora J."/>
            <person name="Crous P."/>
            <person name="Grigoriev I."/>
        </authorList>
    </citation>
    <scope>NUCLEOTIDE SEQUENCE</scope>
    <source>
        <strain evidence="1">CBS 269.34</strain>
    </source>
</reference>
<accession>A0A6A6RCW9</accession>
<evidence type="ECO:0000313" key="1">
    <source>
        <dbReference type="EMBL" id="KAF2501583.1"/>
    </source>
</evidence>
<protein>
    <submittedName>
        <fullName evidence="1">Uncharacterized protein</fullName>
    </submittedName>
</protein>
<dbReference type="AlphaFoldDB" id="A0A6A6RCW9"/>
<proteinExistence type="predicted"/>
<gene>
    <name evidence="1" type="ORF">BU16DRAFT_203507</name>
</gene>
<organism evidence="1 2">
    <name type="scientific">Lophium mytilinum</name>
    <dbReference type="NCBI Taxonomy" id="390894"/>
    <lineage>
        <taxon>Eukaryota</taxon>
        <taxon>Fungi</taxon>
        <taxon>Dikarya</taxon>
        <taxon>Ascomycota</taxon>
        <taxon>Pezizomycotina</taxon>
        <taxon>Dothideomycetes</taxon>
        <taxon>Pleosporomycetidae</taxon>
        <taxon>Mytilinidiales</taxon>
        <taxon>Mytilinidiaceae</taxon>
        <taxon>Lophium</taxon>
    </lineage>
</organism>
<keyword evidence="2" id="KW-1185">Reference proteome</keyword>
<dbReference type="Proteomes" id="UP000799750">
    <property type="component" value="Unassembled WGS sequence"/>
</dbReference>
<dbReference type="EMBL" id="MU004182">
    <property type="protein sequence ID" value="KAF2501583.1"/>
    <property type="molecule type" value="Genomic_DNA"/>
</dbReference>
<sequence length="83" mass="9097">MPLSLLTTIASLLLHQELDRRVYLSNLGKQPTQCSIVCLVPSSRSVVPALAHKQASSRTSTDLRCYKTQIETESAFSTSSAYP</sequence>
<evidence type="ECO:0000313" key="2">
    <source>
        <dbReference type="Proteomes" id="UP000799750"/>
    </source>
</evidence>
<name>A0A6A6RCW9_9PEZI</name>